<gene>
    <name evidence="2" type="ORF">PCOR1329_LOCUS39359</name>
</gene>
<accession>A0ABN9TIB5</accession>
<sequence length="153" mass="16920">MSGLRNQRLSECQFANRRQFQVRDIASSTARLLAERAGEFVESSCLGVSDLRKAFDMADRSGWTLGRALRDVPRAIAAARIGEVWRGLSSICSPGSGPTAGAPRARSTPRGGPEAPREFTYYLDASVDMFADVRRRRRWGRPGGAADVRWEVF</sequence>
<organism evidence="2 3">
    <name type="scientific">Prorocentrum cordatum</name>
    <dbReference type="NCBI Taxonomy" id="2364126"/>
    <lineage>
        <taxon>Eukaryota</taxon>
        <taxon>Sar</taxon>
        <taxon>Alveolata</taxon>
        <taxon>Dinophyceae</taxon>
        <taxon>Prorocentrales</taxon>
        <taxon>Prorocentraceae</taxon>
        <taxon>Prorocentrum</taxon>
    </lineage>
</organism>
<protein>
    <submittedName>
        <fullName evidence="2">Uncharacterized protein</fullName>
    </submittedName>
</protein>
<name>A0ABN9TIB5_9DINO</name>
<dbReference type="EMBL" id="CAUYUJ010014752">
    <property type="protein sequence ID" value="CAK0845629.1"/>
    <property type="molecule type" value="Genomic_DNA"/>
</dbReference>
<dbReference type="Proteomes" id="UP001189429">
    <property type="component" value="Unassembled WGS sequence"/>
</dbReference>
<feature type="region of interest" description="Disordered" evidence="1">
    <location>
        <begin position="94"/>
        <end position="117"/>
    </location>
</feature>
<evidence type="ECO:0000313" key="3">
    <source>
        <dbReference type="Proteomes" id="UP001189429"/>
    </source>
</evidence>
<comment type="caution">
    <text evidence="2">The sequence shown here is derived from an EMBL/GenBank/DDBJ whole genome shotgun (WGS) entry which is preliminary data.</text>
</comment>
<evidence type="ECO:0000313" key="2">
    <source>
        <dbReference type="EMBL" id="CAK0845629.1"/>
    </source>
</evidence>
<evidence type="ECO:0000256" key="1">
    <source>
        <dbReference type="SAM" id="MobiDB-lite"/>
    </source>
</evidence>
<keyword evidence="3" id="KW-1185">Reference proteome</keyword>
<reference evidence="2" key="1">
    <citation type="submission" date="2023-10" db="EMBL/GenBank/DDBJ databases">
        <authorList>
            <person name="Chen Y."/>
            <person name="Shah S."/>
            <person name="Dougan E. K."/>
            <person name="Thang M."/>
            <person name="Chan C."/>
        </authorList>
    </citation>
    <scope>NUCLEOTIDE SEQUENCE [LARGE SCALE GENOMIC DNA]</scope>
</reference>
<proteinExistence type="predicted"/>